<dbReference type="EMBL" id="JHEG04000001">
    <property type="protein sequence ID" value="KAF3888688.1"/>
    <property type="molecule type" value="Genomic_DNA"/>
</dbReference>
<evidence type="ECO:0000256" key="4">
    <source>
        <dbReference type="ARBA" id="ARBA00022801"/>
    </source>
</evidence>
<dbReference type="SUPFAM" id="SSF54211">
    <property type="entry name" value="Ribosomal protein S5 domain 2-like"/>
    <property type="match status" value="1"/>
</dbReference>
<dbReference type="EMBL" id="JHEG02000059">
    <property type="protein sequence ID" value="KIE07792.1"/>
    <property type="molecule type" value="Genomic_DNA"/>
</dbReference>
<dbReference type="STRING" id="1479485.DA73_0243140"/>
<dbReference type="Proteomes" id="UP000029738">
    <property type="component" value="Unassembled WGS sequence"/>
</dbReference>
<keyword evidence="5 6" id="KW-0694">RNA-binding</keyword>
<evidence type="ECO:0000313" key="10">
    <source>
        <dbReference type="EMBL" id="KIE07792.1"/>
    </source>
</evidence>
<dbReference type="OrthoDB" id="458878at2"/>
<comment type="subunit">
    <text evidence="6">Consists of a catalytic RNA component (M1 or rnpB) and a protein subunit.</text>
</comment>
<comment type="similarity">
    <text evidence="6">Belongs to the RnpA family.</text>
</comment>
<evidence type="ECO:0000256" key="2">
    <source>
        <dbReference type="ARBA" id="ARBA00022722"/>
    </source>
</evidence>
<keyword evidence="2 6" id="KW-0540">Nuclease</keyword>
<dbReference type="EC" id="3.1.26.5" evidence="6 7"/>
<keyword evidence="11" id="KW-1185">Reference proteome</keyword>
<dbReference type="GO" id="GO:0042781">
    <property type="term" value="F:3'-tRNA processing endoribonuclease activity"/>
    <property type="evidence" value="ECO:0007669"/>
    <property type="project" value="TreeGrafter"/>
</dbReference>
<dbReference type="GO" id="GO:0004526">
    <property type="term" value="F:ribonuclease P activity"/>
    <property type="evidence" value="ECO:0007669"/>
    <property type="project" value="UniProtKB-UniRule"/>
</dbReference>
<keyword evidence="3 6" id="KW-0255">Endonuclease</keyword>
<accession>A0A0C1MZP7</accession>
<gene>
    <name evidence="6" type="primary">rnpA</name>
    <name evidence="10" type="ORF">DA73_0243140</name>
    <name evidence="9" type="ORF">DA73_0400026805</name>
</gene>
<dbReference type="GO" id="GO:0030677">
    <property type="term" value="C:ribonuclease P complex"/>
    <property type="evidence" value="ECO:0007669"/>
    <property type="project" value="TreeGrafter"/>
</dbReference>
<evidence type="ECO:0000256" key="5">
    <source>
        <dbReference type="ARBA" id="ARBA00022884"/>
    </source>
</evidence>
<evidence type="ECO:0000313" key="11">
    <source>
        <dbReference type="Proteomes" id="UP000029738"/>
    </source>
</evidence>
<dbReference type="HAMAP" id="MF_00227">
    <property type="entry name" value="RNase_P"/>
    <property type="match status" value="1"/>
</dbReference>
<evidence type="ECO:0000256" key="6">
    <source>
        <dbReference type="HAMAP-Rule" id="MF_00227"/>
    </source>
</evidence>
<keyword evidence="4 6" id="KW-0378">Hydrolase</keyword>
<dbReference type="NCBIfam" id="TIGR00188">
    <property type="entry name" value="rnpA"/>
    <property type="match status" value="1"/>
</dbReference>
<dbReference type="InterPro" id="IPR014721">
    <property type="entry name" value="Ribsml_uS5_D2-typ_fold_subgr"/>
</dbReference>
<proteinExistence type="inferred from homology"/>
<comment type="function">
    <text evidence="6">RNaseP catalyzes the removal of the 5'-leader sequence from pre-tRNA to produce the mature 5'-terminus. It can also cleave other RNA substrates such as 4.5S RNA. The protein component plays an auxiliary but essential role in vivo by binding to the 5'-leader sequence and broadening the substrate specificity of the ribozyme.</text>
</comment>
<reference evidence="9" key="2">
    <citation type="submission" date="2019-11" db="EMBL/GenBank/DDBJ databases">
        <title>Improved Assembly of Tolypothrix boutellei genome.</title>
        <authorList>
            <person name="Sarangi A.N."/>
            <person name="Mukherjee M."/>
            <person name="Ghosh S."/>
            <person name="Singh D."/>
            <person name="Das A."/>
            <person name="Kant S."/>
            <person name="Prusty A."/>
            <person name="Tripathy S."/>
        </authorList>
    </citation>
    <scope>NUCLEOTIDE SEQUENCE</scope>
    <source>
        <strain evidence="9">VB521301</strain>
    </source>
</reference>
<dbReference type="InterPro" id="IPR000100">
    <property type="entry name" value="RNase_P"/>
</dbReference>
<dbReference type="GO" id="GO:0001682">
    <property type="term" value="P:tRNA 5'-leader removal"/>
    <property type="evidence" value="ECO:0007669"/>
    <property type="project" value="UniProtKB-UniRule"/>
</dbReference>
<sequence length="162" mass="18043">MALHKAHRLKSRKDFQAVFREGIRRHSRYFTLRALRSLPSVKPSLDAPPEARQGGQGRQGEQGEHSPLTPSPPHPLTLSPSLPPTQIGISISTKVSKRAVVRNRIKRQIAAAMHQLLPRISPGWRLVVVVKPTAAEQECVTQQFLQELEQLLAQAEVFNGNS</sequence>
<dbReference type="InterPro" id="IPR020568">
    <property type="entry name" value="Ribosomal_Su5_D2-typ_SF"/>
</dbReference>
<evidence type="ECO:0000256" key="1">
    <source>
        <dbReference type="ARBA" id="ARBA00022694"/>
    </source>
</evidence>
<dbReference type="RefSeq" id="WP_050046815.1">
    <property type="nucleotide sequence ID" value="NZ_JHEG04000001.1"/>
</dbReference>
<dbReference type="Pfam" id="PF00825">
    <property type="entry name" value="Ribonuclease_P"/>
    <property type="match status" value="1"/>
</dbReference>
<protein>
    <recommendedName>
        <fullName evidence="6 7">Ribonuclease P protein component</fullName>
        <shortName evidence="6">RNase P protein</shortName>
        <shortName evidence="6">RNaseP protein</shortName>
        <ecNumber evidence="6 7">3.1.26.5</ecNumber>
    </recommendedName>
    <alternativeName>
        <fullName evidence="6">Protein C5</fullName>
    </alternativeName>
</protein>
<dbReference type="AlphaFoldDB" id="A0A0C1MZP7"/>
<evidence type="ECO:0000256" key="7">
    <source>
        <dbReference type="NCBIfam" id="TIGR00188"/>
    </source>
</evidence>
<reference evidence="10" key="1">
    <citation type="journal article" date="2015" name="Genome Announc.">
        <title>Draft Genome Sequence of Tolypothrix boutellei Strain VB521301.</title>
        <authorList>
            <person name="Chandrababunaidu M.M."/>
            <person name="Singh D."/>
            <person name="Sen D."/>
            <person name="Bhan S."/>
            <person name="Das S."/>
            <person name="Gupta A."/>
            <person name="Adhikary S.P."/>
            <person name="Tripathy S."/>
        </authorList>
    </citation>
    <scope>NUCLEOTIDE SEQUENCE</scope>
    <source>
        <strain evidence="10">VB521301</strain>
    </source>
</reference>
<dbReference type="PANTHER" id="PTHR33992:SF1">
    <property type="entry name" value="RIBONUCLEASE P PROTEIN COMPONENT"/>
    <property type="match status" value="1"/>
</dbReference>
<evidence type="ECO:0000256" key="8">
    <source>
        <dbReference type="SAM" id="MobiDB-lite"/>
    </source>
</evidence>
<feature type="region of interest" description="Disordered" evidence="8">
    <location>
        <begin position="41"/>
        <end position="83"/>
    </location>
</feature>
<comment type="catalytic activity">
    <reaction evidence="6">
        <text>Endonucleolytic cleavage of RNA, removing 5'-extranucleotides from tRNA precursor.</text>
        <dbReference type="EC" id="3.1.26.5"/>
    </reaction>
</comment>
<evidence type="ECO:0000313" key="9">
    <source>
        <dbReference type="EMBL" id="KAF3888688.1"/>
    </source>
</evidence>
<dbReference type="Gene3D" id="3.30.230.10">
    <property type="match status" value="1"/>
</dbReference>
<evidence type="ECO:0000256" key="3">
    <source>
        <dbReference type="ARBA" id="ARBA00022759"/>
    </source>
</evidence>
<comment type="caution">
    <text evidence="10">The sequence shown here is derived from an EMBL/GenBank/DDBJ whole genome shotgun (WGS) entry which is preliminary data.</text>
</comment>
<keyword evidence="1 6" id="KW-0819">tRNA processing</keyword>
<dbReference type="GO" id="GO:0000049">
    <property type="term" value="F:tRNA binding"/>
    <property type="evidence" value="ECO:0007669"/>
    <property type="project" value="UniProtKB-UniRule"/>
</dbReference>
<dbReference type="PANTHER" id="PTHR33992">
    <property type="entry name" value="RIBONUCLEASE P PROTEIN COMPONENT"/>
    <property type="match status" value="1"/>
</dbReference>
<name>A0A0C1MZP7_9CYAN</name>
<organism evidence="10">
    <name type="scientific">Tolypothrix bouteillei VB521301</name>
    <dbReference type="NCBI Taxonomy" id="1479485"/>
    <lineage>
        <taxon>Bacteria</taxon>
        <taxon>Bacillati</taxon>
        <taxon>Cyanobacteriota</taxon>
        <taxon>Cyanophyceae</taxon>
        <taxon>Nostocales</taxon>
        <taxon>Tolypothrichaceae</taxon>
        <taxon>Tolypothrix</taxon>
    </lineage>
</organism>